<dbReference type="Pfam" id="PF09861">
    <property type="entry name" value="Lar_N"/>
    <property type="match status" value="1"/>
</dbReference>
<evidence type="ECO:0000313" key="3">
    <source>
        <dbReference type="EMBL" id="OKY77927.1"/>
    </source>
</evidence>
<sequence>MVDEVFEDIEKSLEGLENSDILNSFENLVEAGFSDLKGFVGEESVLFVVNDRNRNTPTSIILKLILDYFDRNNISLTERKVGLIVATGSHDPPTEEEIHEILGSVYDDLRPVLMVHQSGESDHFFVGSTSFGTRIEVDKQILGYDKIICINSIEPHYFAGFTGGRKSLVPGVISWKTIEDNHENALKEEARALSLSDNPVHLDMVEATKKIIAEVDSDFIGINMVTDGDKIYDIKLGDIFESFNKLVEKSREVFTVSLKDKRDIVIARVGEPFNRNLYQSLKGFENGKLICRDGGIVILVSECYEGIGPSEFFDRLSNSKDPEKIINEISENYVLGSHKAFNILKFLENHELFLVSDLEDELVEKCFINSFNSVKEALNIAKNEFKTKPSVIELKDSINQVPSLKQNTAKS</sequence>
<dbReference type="InterPro" id="IPR048520">
    <property type="entry name" value="LarA_C"/>
</dbReference>
<keyword evidence="4" id="KW-1185">Reference proteome</keyword>
<name>A0A1Q6DUB7_METT1</name>
<dbReference type="Pfam" id="PF21113">
    <property type="entry name" value="LarA_C"/>
    <property type="match status" value="1"/>
</dbReference>
<protein>
    <submittedName>
        <fullName evidence="3">Nickel-dependent lactate racemase</fullName>
    </submittedName>
</protein>
<dbReference type="InParanoid" id="A0A1Q6DUB7"/>
<evidence type="ECO:0000313" key="4">
    <source>
        <dbReference type="Proteomes" id="UP000185744"/>
    </source>
</evidence>
<accession>A0A1Q6DUB7</accession>
<reference evidence="3" key="1">
    <citation type="submission" date="2016-12" db="EMBL/GenBank/DDBJ databases">
        <title>Discovery of methanogenic haloarchaea.</title>
        <authorList>
            <person name="Sorokin D.Y."/>
            <person name="Makarova K.S."/>
            <person name="Abbas B."/>
            <person name="Ferrer M."/>
            <person name="Golyshin P.N."/>
        </authorList>
    </citation>
    <scope>NUCLEOTIDE SEQUENCE [LARGE SCALE GENOMIC DNA]</scope>
    <source>
        <strain evidence="3">HMET1</strain>
    </source>
</reference>
<dbReference type="InterPro" id="IPR048068">
    <property type="entry name" value="LarA-like"/>
</dbReference>
<dbReference type="InterPro" id="IPR047926">
    <property type="entry name" value="Ni_dep_LarA"/>
</dbReference>
<dbReference type="Gene3D" id="3.40.50.11440">
    <property type="match status" value="1"/>
</dbReference>
<dbReference type="AlphaFoldDB" id="A0A1Q6DUB7"/>
<dbReference type="Gene3D" id="3.90.226.30">
    <property type="match status" value="1"/>
</dbReference>
<evidence type="ECO:0000259" key="1">
    <source>
        <dbReference type="Pfam" id="PF09861"/>
    </source>
</evidence>
<dbReference type="GO" id="GO:0050043">
    <property type="term" value="F:lactate racemase activity"/>
    <property type="evidence" value="ECO:0007669"/>
    <property type="project" value="InterPro"/>
</dbReference>
<evidence type="ECO:0000259" key="2">
    <source>
        <dbReference type="Pfam" id="PF21113"/>
    </source>
</evidence>
<dbReference type="PANTHER" id="PTHR33171">
    <property type="entry name" value="LAR_N DOMAIN-CONTAINING PROTEIN"/>
    <property type="match status" value="1"/>
</dbReference>
<feature type="domain" description="Lactate racemase C-terminal" evidence="2">
    <location>
        <begin position="261"/>
        <end position="398"/>
    </location>
</feature>
<dbReference type="InterPro" id="IPR043166">
    <property type="entry name" value="LarA-like_C"/>
</dbReference>
<dbReference type="NCBIfam" id="NF033504">
    <property type="entry name" value="Ni_dep_LarA"/>
    <property type="match status" value="1"/>
</dbReference>
<gene>
    <name evidence="3" type="ORF">BTN85_0404</name>
</gene>
<comment type="caution">
    <text evidence="3">The sequence shown here is derived from an EMBL/GenBank/DDBJ whole genome shotgun (WGS) entry which is preliminary data.</text>
</comment>
<proteinExistence type="predicted"/>
<dbReference type="STRING" id="1903181.BTN85_0404"/>
<dbReference type="EMBL" id="MSDW01000001">
    <property type="protein sequence ID" value="OKY77927.1"/>
    <property type="molecule type" value="Genomic_DNA"/>
</dbReference>
<feature type="domain" description="LarA-like N-terminal" evidence="1">
    <location>
        <begin position="35"/>
        <end position="190"/>
    </location>
</feature>
<organism evidence="3 4">
    <name type="scientific">Methanohalarchaeum thermophilum</name>
    <dbReference type="NCBI Taxonomy" id="1903181"/>
    <lineage>
        <taxon>Archaea</taxon>
        <taxon>Methanobacteriati</taxon>
        <taxon>Methanobacteriota</taxon>
        <taxon>Methanonatronarchaeia</taxon>
        <taxon>Methanonatronarchaeales</taxon>
        <taxon>Methanonatronarchaeaceae</taxon>
        <taxon>Candidatus Methanohalarchaeum</taxon>
    </lineage>
</organism>
<dbReference type="PANTHER" id="PTHR33171:SF17">
    <property type="entry name" value="LARA-LIKE N-TERMINAL DOMAIN-CONTAINING PROTEIN"/>
    <property type="match status" value="1"/>
</dbReference>
<dbReference type="Proteomes" id="UP000185744">
    <property type="component" value="Unassembled WGS sequence"/>
</dbReference>
<dbReference type="InterPro" id="IPR018657">
    <property type="entry name" value="LarA-like_N"/>
</dbReference>